<sequence>MTMTKLSPEWKKSTFSHGNGGNCVEARRTTTGAAVRDTQNRHLGCLEATGAEWTALLEAVKDSTP</sequence>
<dbReference type="Proteomes" id="UP000584931">
    <property type="component" value="Unassembled WGS sequence"/>
</dbReference>
<dbReference type="AlphaFoldDB" id="A0A7Y9XEN3"/>
<feature type="domain" description="DUF397" evidence="2">
    <location>
        <begin position="9"/>
        <end position="61"/>
    </location>
</feature>
<proteinExistence type="predicted"/>
<evidence type="ECO:0000313" key="4">
    <source>
        <dbReference type="Proteomes" id="UP000584931"/>
    </source>
</evidence>
<accession>A0A7Y9XEN3</accession>
<protein>
    <recommendedName>
        <fullName evidence="2">DUF397 domain-containing protein</fullName>
    </recommendedName>
</protein>
<evidence type="ECO:0000259" key="2">
    <source>
        <dbReference type="Pfam" id="PF04149"/>
    </source>
</evidence>
<evidence type="ECO:0000313" key="3">
    <source>
        <dbReference type="EMBL" id="NYH54381.1"/>
    </source>
</evidence>
<reference evidence="3 4" key="1">
    <citation type="submission" date="2020-07" db="EMBL/GenBank/DDBJ databases">
        <title>Sequencing the genomes of 1000 actinobacteria strains.</title>
        <authorList>
            <person name="Klenk H.-P."/>
        </authorList>
    </citation>
    <scope>NUCLEOTIDE SEQUENCE [LARGE SCALE GENOMIC DNA]</scope>
    <source>
        <strain evidence="3 4">DSM 45278</strain>
    </source>
</reference>
<dbReference type="InterPro" id="IPR007278">
    <property type="entry name" value="DUF397"/>
</dbReference>
<dbReference type="RefSeq" id="WP_237683410.1">
    <property type="nucleotide sequence ID" value="NZ_JACCHL010000001.1"/>
</dbReference>
<comment type="caution">
    <text evidence="3">The sequence shown here is derived from an EMBL/GenBank/DDBJ whole genome shotgun (WGS) entry which is preliminary data.</text>
</comment>
<feature type="region of interest" description="Disordered" evidence="1">
    <location>
        <begin position="1"/>
        <end position="25"/>
    </location>
</feature>
<name>A0A7Y9XEN3_9ACTN</name>
<dbReference type="EMBL" id="JACCHL010000001">
    <property type="protein sequence ID" value="NYH54381.1"/>
    <property type="molecule type" value="Genomic_DNA"/>
</dbReference>
<dbReference type="Pfam" id="PF04149">
    <property type="entry name" value="DUF397"/>
    <property type="match status" value="1"/>
</dbReference>
<organism evidence="3 4">
    <name type="scientific">Nocardiopsis sinuspersici</name>
    <dbReference type="NCBI Taxonomy" id="501010"/>
    <lineage>
        <taxon>Bacteria</taxon>
        <taxon>Bacillati</taxon>
        <taxon>Actinomycetota</taxon>
        <taxon>Actinomycetes</taxon>
        <taxon>Streptosporangiales</taxon>
        <taxon>Nocardiopsidaceae</taxon>
        <taxon>Nocardiopsis</taxon>
    </lineage>
</organism>
<gene>
    <name evidence="3" type="ORF">HNR06_003970</name>
</gene>
<evidence type="ECO:0000256" key="1">
    <source>
        <dbReference type="SAM" id="MobiDB-lite"/>
    </source>
</evidence>